<name>A0A511YR80_9FLAO</name>
<gene>
    <name evidence="1" type="ORF">CHA01nite_34320</name>
</gene>
<dbReference type="OrthoDB" id="1488184at2"/>
<dbReference type="InterPro" id="IPR045538">
    <property type="entry name" value="CIS_TMP"/>
</dbReference>
<reference evidence="1 2" key="1">
    <citation type="submission" date="2019-07" db="EMBL/GenBank/DDBJ databases">
        <title>Whole genome shotgun sequence of Chryseobacterium hagamense NBRC 105253.</title>
        <authorList>
            <person name="Hosoyama A."/>
            <person name="Uohara A."/>
            <person name="Ohji S."/>
            <person name="Ichikawa N."/>
        </authorList>
    </citation>
    <scope>NUCLEOTIDE SEQUENCE [LARGE SCALE GENOMIC DNA]</scope>
    <source>
        <strain evidence="1 2">NBRC 105253</strain>
    </source>
</reference>
<dbReference type="AlphaFoldDB" id="A0A511YR80"/>
<evidence type="ECO:0000313" key="2">
    <source>
        <dbReference type="Proteomes" id="UP000321863"/>
    </source>
</evidence>
<proteinExistence type="predicted"/>
<organism evidence="1 2">
    <name type="scientific">Chryseobacterium hagamense</name>
    <dbReference type="NCBI Taxonomy" id="395935"/>
    <lineage>
        <taxon>Bacteria</taxon>
        <taxon>Pseudomonadati</taxon>
        <taxon>Bacteroidota</taxon>
        <taxon>Flavobacteriia</taxon>
        <taxon>Flavobacteriales</taxon>
        <taxon>Weeksellaceae</taxon>
        <taxon>Chryseobacterium group</taxon>
        <taxon>Chryseobacterium</taxon>
    </lineage>
</organism>
<dbReference type="RefSeq" id="WP_146943711.1">
    <property type="nucleotide sequence ID" value="NZ_BJYJ01000029.1"/>
</dbReference>
<keyword evidence="2" id="KW-1185">Reference proteome</keyword>
<accession>A0A511YR80</accession>
<dbReference type="Pfam" id="PF19268">
    <property type="entry name" value="CIS_TMP"/>
    <property type="match status" value="1"/>
</dbReference>
<evidence type="ECO:0000313" key="1">
    <source>
        <dbReference type="EMBL" id="GEN77692.1"/>
    </source>
</evidence>
<protein>
    <submittedName>
        <fullName evidence="1">Uncharacterized protein</fullName>
    </submittedName>
</protein>
<dbReference type="Proteomes" id="UP000321863">
    <property type="component" value="Unassembled WGS sequence"/>
</dbReference>
<sequence length="494" mass="56913">MNQDHIIRKVFVEITVGNKEKAYSIKDGISSFLSVEVFPEIEKYVDALERRFPGQTLQIPKLDLDLEVKNSALNTELKNTIIQHFKEELSAIAEPVLNEEQEPENSTAAQLVGSTEKMIRTLIYFLEYGSLPWWNPDKRGIDFLDPAVFDTLISADRFLQMMKPALQKQIVRDRLIHQLPDVQIAQLCRVLVKDQKTDISPEPETIRLIPALTLPDRTMVWQLILHSVSAYTAPSSDKFREYLIRQIVKAITAGTLQAETIRKNLKTIMQVFPFLKKEEVEKEITEILKISQPDPTENAKPFSETIHQEELSFFEKPASEESIHEEAVPDDGQYVAHAGLILIHPFIKPFFEHCGILDPKTRQLLDPELGAHLLHYLATGKTNAPEYEMVFEKFLCNIPAHQPISRHVKLSRKHKTEAKNVIESVRHNWSPMKNSSAALLQNEFFQRPGKLVVTDYDYTLTVERKTQDILLDRLAWGIGLVKLPWKEKFMYVNW</sequence>
<dbReference type="EMBL" id="BJYJ01000029">
    <property type="protein sequence ID" value="GEN77692.1"/>
    <property type="molecule type" value="Genomic_DNA"/>
</dbReference>
<comment type="caution">
    <text evidence="1">The sequence shown here is derived from an EMBL/GenBank/DDBJ whole genome shotgun (WGS) entry which is preliminary data.</text>
</comment>